<feature type="transmembrane region" description="Helical" evidence="5">
    <location>
        <begin position="152"/>
        <end position="173"/>
    </location>
</feature>
<dbReference type="Proteomes" id="UP001489004">
    <property type="component" value="Unassembled WGS sequence"/>
</dbReference>
<dbReference type="Pfam" id="PF00083">
    <property type="entry name" value="Sugar_tr"/>
    <property type="match status" value="1"/>
</dbReference>
<reference evidence="7 8" key="1">
    <citation type="journal article" date="2024" name="Nat. Commun.">
        <title>Phylogenomics reveals the evolutionary origins of lichenization in chlorophyte algae.</title>
        <authorList>
            <person name="Puginier C."/>
            <person name="Libourel C."/>
            <person name="Otte J."/>
            <person name="Skaloud P."/>
            <person name="Haon M."/>
            <person name="Grisel S."/>
            <person name="Petersen M."/>
            <person name="Berrin J.G."/>
            <person name="Delaux P.M."/>
            <person name="Dal Grande F."/>
            <person name="Keller J."/>
        </authorList>
    </citation>
    <scope>NUCLEOTIDE SEQUENCE [LARGE SCALE GENOMIC DNA]</scope>
    <source>
        <strain evidence="7 8">SAG 2043</strain>
    </source>
</reference>
<dbReference type="InterPro" id="IPR005829">
    <property type="entry name" value="Sugar_transporter_CS"/>
</dbReference>
<feature type="transmembrane region" description="Helical" evidence="5">
    <location>
        <begin position="194"/>
        <end position="222"/>
    </location>
</feature>
<dbReference type="GO" id="GO:0022857">
    <property type="term" value="F:transmembrane transporter activity"/>
    <property type="evidence" value="ECO:0007669"/>
    <property type="project" value="InterPro"/>
</dbReference>
<dbReference type="InterPro" id="IPR036259">
    <property type="entry name" value="MFS_trans_sf"/>
</dbReference>
<dbReference type="PROSITE" id="PS00216">
    <property type="entry name" value="SUGAR_TRANSPORT_1"/>
    <property type="match status" value="1"/>
</dbReference>
<protein>
    <recommendedName>
        <fullName evidence="6">Major facilitator superfamily (MFS) profile domain-containing protein</fullName>
    </recommendedName>
</protein>
<feature type="transmembrane region" description="Helical" evidence="5">
    <location>
        <begin position="367"/>
        <end position="384"/>
    </location>
</feature>
<evidence type="ECO:0000256" key="3">
    <source>
        <dbReference type="ARBA" id="ARBA00022989"/>
    </source>
</evidence>
<feature type="transmembrane region" description="Helical" evidence="5">
    <location>
        <begin position="45"/>
        <end position="67"/>
    </location>
</feature>
<feature type="transmembrane region" description="Helical" evidence="5">
    <location>
        <begin position="430"/>
        <end position="453"/>
    </location>
</feature>
<evidence type="ECO:0000256" key="4">
    <source>
        <dbReference type="ARBA" id="ARBA00023136"/>
    </source>
</evidence>
<organism evidence="7 8">
    <name type="scientific">[Myrmecia] bisecta</name>
    <dbReference type="NCBI Taxonomy" id="41462"/>
    <lineage>
        <taxon>Eukaryota</taxon>
        <taxon>Viridiplantae</taxon>
        <taxon>Chlorophyta</taxon>
        <taxon>core chlorophytes</taxon>
        <taxon>Trebouxiophyceae</taxon>
        <taxon>Trebouxiales</taxon>
        <taxon>Trebouxiaceae</taxon>
        <taxon>Myrmecia</taxon>
    </lineage>
</organism>
<keyword evidence="3 5" id="KW-1133">Transmembrane helix</keyword>
<dbReference type="InterPro" id="IPR005828">
    <property type="entry name" value="MFS_sugar_transport-like"/>
</dbReference>
<dbReference type="EMBL" id="JALJOR010000007">
    <property type="protein sequence ID" value="KAK9814173.1"/>
    <property type="molecule type" value="Genomic_DNA"/>
</dbReference>
<evidence type="ECO:0000259" key="6">
    <source>
        <dbReference type="PROSITE" id="PS50850"/>
    </source>
</evidence>
<keyword evidence="4 5" id="KW-0472">Membrane</keyword>
<dbReference type="GO" id="GO:0016020">
    <property type="term" value="C:membrane"/>
    <property type="evidence" value="ECO:0007669"/>
    <property type="project" value="UniProtKB-SubCell"/>
</dbReference>
<feature type="transmembrane region" description="Helical" evidence="5">
    <location>
        <begin position="336"/>
        <end position="355"/>
    </location>
</feature>
<evidence type="ECO:0000313" key="8">
    <source>
        <dbReference type="Proteomes" id="UP001489004"/>
    </source>
</evidence>
<keyword evidence="2 5" id="KW-0812">Transmembrane</keyword>
<proteinExistence type="predicted"/>
<dbReference type="Gene3D" id="1.20.1250.20">
    <property type="entry name" value="MFS general substrate transporter like domains"/>
    <property type="match status" value="1"/>
</dbReference>
<dbReference type="PANTHER" id="PTHR24064">
    <property type="entry name" value="SOLUTE CARRIER FAMILY 22 MEMBER"/>
    <property type="match status" value="1"/>
</dbReference>
<feature type="domain" description="Major facilitator superfamily (MFS) profile" evidence="6">
    <location>
        <begin position="51"/>
        <end position="481"/>
    </location>
</feature>
<dbReference type="PROSITE" id="PS50850">
    <property type="entry name" value="MFS"/>
    <property type="match status" value="1"/>
</dbReference>
<feature type="transmembrane region" description="Helical" evidence="5">
    <location>
        <begin position="98"/>
        <end position="117"/>
    </location>
</feature>
<comment type="caution">
    <text evidence="7">The sequence shown here is derived from an EMBL/GenBank/DDBJ whole genome shotgun (WGS) entry which is preliminary data.</text>
</comment>
<accession>A0AAW1PW53</accession>
<evidence type="ECO:0000256" key="1">
    <source>
        <dbReference type="ARBA" id="ARBA00004141"/>
    </source>
</evidence>
<feature type="transmembrane region" description="Helical" evidence="5">
    <location>
        <begin position="234"/>
        <end position="255"/>
    </location>
</feature>
<gene>
    <name evidence="7" type="ORF">WJX72_001627</name>
</gene>
<keyword evidence="8" id="KW-1185">Reference proteome</keyword>
<sequence length="558" mass="61979">MGALDQPKGQQPPAGKYEEPLEDAAIPEIEFDAPTVYSSHPILGFLQWVCSWVVPGLGMFSEAYFIFSVGNLKDLFTQEYPKCWKTHKTCPQNLLDSVSYSQIAGIILGMIILSFFADRLGRKVGSITTATIMLVGGILLTASKSNTDKGVFVMYVICQAIFGFGVGGEYPIAASSAAERAQSQKAMVHRRGETVVLVFSMQGWGNLVNTLVILICLLAWGQEGPTYNAGRLDAVWRLSTGLGLIPILFMLYWRIFRLRESSVWTGKREKLRKDGVGTAFTAEKLWALTAVYWHRLVGTGMGWFVWDFAFYGNKLFQGTFIKIITPKAGLVTLLEWTLLNSAVALVGYYFAAFTVDKRWMGRTRMQVMGFTMMFILFLCCAAGYEKLLLPGNIHAFQFLYYLSSFFGQWGPNATTWLLAGELYPTEVRALGHGISAALGKAGALVAGFVFNAVSNQTKFYISAFCGLAGVVVTLAFIPDLTGMDLREGDRYWLDTIEGRHDEYQGEAVNPRHLSMFERYVLRRGRRYNPEAEAARRAQANIKLPSAPKTAEMAEKGGI</sequence>
<feature type="transmembrane region" description="Helical" evidence="5">
    <location>
        <begin position="396"/>
        <end position="418"/>
    </location>
</feature>
<evidence type="ECO:0000256" key="2">
    <source>
        <dbReference type="ARBA" id="ARBA00022692"/>
    </source>
</evidence>
<dbReference type="AlphaFoldDB" id="A0AAW1PW53"/>
<evidence type="ECO:0000313" key="7">
    <source>
        <dbReference type="EMBL" id="KAK9814173.1"/>
    </source>
</evidence>
<dbReference type="InterPro" id="IPR020846">
    <property type="entry name" value="MFS_dom"/>
</dbReference>
<feature type="transmembrane region" description="Helical" evidence="5">
    <location>
        <begin position="459"/>
        <end position="477"/>
    </location>
</feature>
<evidence type="ECO:0000256" key="5">
    <source>
        <dbReference type="SAM" id="Phobius"/>
    </source>
</evidence>
<feature type="transmembrane region" description="Helical" evidence="5">
    <location>
        <begin position="124"/>
        <end position="140"/>
    </location>
</feature>
<comment type="subcellular location">
    <subcellularLocation>
        <location evidence="1">Membrane</location>
        <topology evidence="1">Multi-pass membrane protein</topology>
    </subcellularLocation>
</comment>
<name>A0AAW1PW53_9CHLO</name>
<dbReference type="SUPFAM" id="SSF103473">
    <property type="entry name" value="MFS general substrate transporter"/>
    <property type="match status" value="1"/>
</dbReference>